<feature type="compositionally biased region" description="Polar residues" evidence="1">
    <location>
        <begin position="12"/>
        <end position="26"/>
    </location>
</feature>
<dbReference type="EMBL" id="HACM01012632">
    <property type="protein sequence ID" value="CRZ13074.1"/>
    <property type="molecule type" value="Transcribed_RNA"/>
</dbReference>
<proteinExistence type="predicted"/>
<name>A0A0H5RWE7_9EUKA</name>
<evidence type="ECO:0000256" key="1">
    <source>
        <dbReference type="SAM" id="MobiDB-lite"/>
    </source>
</evidence>
<feature type="non-terminal residue" evidence="2">
    <location>
        <position position="122"/>
    </location>
</feature>
<sequence>MPSPSTPVCGVSETNESTTPITTVLSPKNDELHGSILVQIENHPFSPTLVLSLDGSTRSEARSVSQPSVEKKTLEPEVSSQPALVSSIMVERLFDGDLPIEKGVESNILTVGEEWIVQSLAG</sequence>
<reference evidence="2" key="1">
    <citation type="submission" date="2015-04" db="EMBL/GenBank/DDBJ databases">
        <title>The genome sequence of the plant pathogenic Rhizarian Plasmodiophora brassicae reveals insights in its biotrophic life cycle and the origin of chitin synthesis.</title>
        <authorList>
            <person name="Schwelm A."/>
            <person name="Fogelqvist J."/>
            <person name="Knaust A."/>
            <person name="Julke S."/>
            <person name="Lilja T."/>
            <person name="Dhandapani V."/>
            <person name="Bonilla-Rosso G."/>
            <person name="Karlsson M."/>
            <person name="Shevchenko A."/>
            <person name="Choi S.R."/>
            <person name="Kim H.G."/>
            <person name="Park J.Y."/>
            <person name="Lim Y.P."/>
            <person name="Ludwig-Muller J."/>
            <person name="Dixelius C."/>
        </authorList>
    </citation>
    <scope>NUCLEOTIDE SEQUENCE</scope>
    <source>
        <tissue evidence="2">Potato root galls</tissue>
    </source>
</reference>
<evidence type="ECO:0000313" key="2">
    <source>
        <dbReference type="EMBL" id="CRZ13074.1"/>
    </source>
</evidence>
<protein>
    <submittedName>
        <fullName evidence="2">Uncharacterized protein</fullName>
    </submittedName>
</protein>
<accession>A0A0H5RWE7</accession>
<feature type="region of interest" description="Disordered" evidence="1">
    <location>
        <begin position="1"/>
        <end position="26"/>
    </location>
</feature>
<organism evidence="2">
    <name type="scientific">Spongospora subterranea</name>
    <dbReference type="NCBI Taxonomy" id="70186"/>
    <lineage>
        <taxon>Eukaryota</taxon>
        <taxon>Sar</taxon>
        <taxon>Rhizaria</taxon>
        <taxon>Endomyxa</taxon>
        <taxon>Phytomyxea</taxon>
        <taxon>Plasmodiophorida</taxon>
        <taxon>Plasmodiophoridae</taxon>
        <taxon>Spongospora</taxon>
    </lineage>
</organism>
<dbReference type="AlphaFoldDB" id="A0A0H5RWE7"/>